<feature type="domain" description="Retropepsin-like aspartic endopeptidase" evidence="1">
    <location>
        <begin position="6"/>
        <end position="140"/>
    </location>
</feature>
<evidence type="ECO:0000313" key="3">
    <source>
        <dbReference type="Proteomes" id="UP000319828"/>
    </source>
</evidence>
<proteinExistence type="predicted"/>
<dbReference type="InterPro" id="IPR008503">
    <property type="entry name" value="Asp_endopeptidase"/>
</dbReference>
<evidence type="ECO:0000259" key="1">
    <source>
        <dbReference type="Pfam" id="PF05618"/>
    </source>
</evidence>
<keyword evidence="2" id="KW-0645">Protease</keyword>
<dbReference type="PANTHER" id="PTHR38037">
    <property type="entry name" value="ZN_PROTEASE DOMAIN-CONTAINING PROTEIN"/>
    <property type="match status" value="1"/>
</dbReference>
<dbReference type="Pfam" id="PF05618">
    <property type="entry name" value="Zn_protease"/>
    <property type="match status" value="1"/>
</dbReference>
<dbReference type="EMBL" id="VMKJ01000033">
    <property type="protein sequence ID" value="TVO34085.1"/>
    <property type="molecule type" value="Genomic_DNA"/>
</dbReference>
<protein>
    <submittedName>
        <fullName evidence="2">ATP-dependent zinc protease</fullName>
    </submittedName>
</protein>
<keyword evidence="2" id="KW-0378">Hydrolase</keyword>
<dbReference type="PANTHER" id="PTHR38037:SF1">
    <property type="entry name" value="ATP-DEPENDENT ZINC PROTEASE DOMAIN-CONTAINING PROTEIN-RELATED"/>
    <property type="match status" value="1"/>
</dbReference>
<reference evidence="2 3" key="1">
    <citation type="submission" date="2019-07" db="EMBL/GenBank/DDBJ databases">
        <title>The draft genome sequence of Vibrio algivorus M1486.</title>
        <authorList>
            <person name="Meng X."/>
        </authorList>
    </citation>
    <scope>NUCLEOTIDE SEQUENCE [LARGE SCALE GENOMIC DNA]</scope>
    <source>
        <strain evidence="2 3">M1486</strain>
    </source>
</reference>
<comment type="caution">
    <text evidence="2">The sequence shown here is derived from an EMBL/GenBank/DDBJ whole genome shotgun (WGS) entry which is preliminary data.</text>
</comment>
<evidence type="ECO:0000313" key="2">
    <source>
        <dbReference type="EMBL" id="TVO34085.1"/>
    </source>
</evidence>
<name>A0A557P095_9VIBR</name>
<dbReference type="InterPro" id="IPR021109">
    <property type="entry name" value="Peptidase_aspartic_dom_sf"/>
</dbReference>
<accession>A0A557P095</accession>
<dbReference type="Gene3D" id="2.40.70.10">
    <property type="entry name" value="Acid Proteases"/>
    <property type="match status" value="1"/>
</dbReference>
<dbReference type="OrthoDB" id="9782977at2"/>
<dbReference type="GO" id="GO:0006508">
    <property type="term" value="P:proteolysis"/>
    <property type="evidence" value="ECO:0007669"/>
    <property type="project" value="UniProtKB-KW"/>
</dbReference>
<sequence length="150" mass="17410">MTKKIIVGWREMLALPELGIEQIKAKIDTGARSSCLHTFKIEPFEQDGELWVRFWIHPQQKNDELIKECVAKVIDQRTVKDSGGHEEQRYVIETMLAFNGEQWPIEVTLTNRENMLFRMLLGRTAMHHRIIVDPTASFLIASPLTKDHDL</sequence>
<organism evidence="2 3">
    <name type="scientific">Vibrio algivorus</name>
    <dbReference type="NCBI Taxonomy" id="1667024"/>
    <lineage>
        <taxon>Bacteria</taxon>
        <taxon>Pseudomonadati</taxon>
        <taxon>Pseudomonadota</taxon>
        <taxon>Gammaproteobacteria</taxon>
        <taxon>Vibrionales</taxon>
        <taxon>Vibrionaceae</taxon>
        <taxon>Vibrio</taxon>
    </lineage>
</organism>
<dbReference type="GO" id="GO:0008233">
    <property type="term" value="F:peptidase activity"/>
    <property type="evidence" value="ECO:0007669"/>
    <property type="project" value="UniProtKB-KW"/>
</dbReference>
<dbReference type="RefSeq" id="WP_089124108.1">
    <property type="nucleotide sequence ID" value="NZ_BSPV01000003.1"/>
</dbReference>
<dbReference type="Proteomes" id="UP000319828">
    <property type="component" value="Unassembled WGS sequence"/>
</dbReference>
<dbReference type="AlphaFoldDB" id="A0A557P095"/>
<gene>
    <name evidence="2" type="ORF">FOF44_13935</name>
</gene>
<dbReference type="SUPFAM" id="SSF50630">
    <property type="entry name" value="Acid proteases"/>
    <property type="match status" value="1"/>
</dbReference>